<dbReference type="PRINTS" id="PR00598">
    <property type="entry name" value="HTHMARR"/>
</dbReference>
<evidence type="ECO:0000313" key="2">
    <source>
        <dbReference type="EMBL" id="MDY0748715.1"/>
    </source>
</evidence>
<dbReference type="Pfam" id="PF12802">
    <property type="entry name" value="MarR_2"/>
    <property type="match status" value="1"/>
</dbReference>
<dbReference type="PANTHER" id="PTHR33164">
    <property type="entry name" value="TRANSCRIPTIONAL REGULATOR, MARR FAMILY"/>
    <property type="match status" value="1"/>
</dbReference>
<dbReference type="InterPro" id="IPR039422">
    <property type="entry name" value="MarR/SlyA-like"/>
</dbReference>
<reference evidence="2 3" key="1">
    <citation type="submission" date="2023-11" db="EMBL/GenBank/DDBJ databases">
        <title>Paucibacter sp. nov., isolated from fresh soil in Korea.</title>
        <authorList>
            <person name="Le N.T.T."/>
        </authorList>
    </citation>
    <scope>NUCLEOTIDE SEQUENCE [LARGE SCALE GENOMIC DNA]</scope>
    <source>
        <strain evidence="2 3">R3-3</strain>
    </source>
</reference>
<dbReference type="InterPro" id="IPR036388">
    <property type="entry name" value="WH-like_DNA-bd_sf"/>
</dbReference>
<dbReference type="SMART" id="SM00347">
    <property type="entry name" value="HTH_MARR"/>
    <property type="match status" value="1"/>
</dbReference>
<dbReference type="EMBL" id="JAXCLA010000011">
    <property type="protein sequence ID" value="MDY0748715.1"/>
    <property type="molecule type" value="Genomic_DNA"/>
</dbReference>
<evidence type="ECO:0000259" key="1">
    <source>
        <dbReference type="PROSITE" id="PS50995"/>
    </source>
</evidence>
<dbReference type="InterPro" id="IPR036390">
    <property type="entry name" value="WH_DNA-bd_sf"/>
</dbReference>
<gene>
    <name evidence="2" type="ORF">SNE35_29725</name>
</gene>
<dbReference type="SUPFAM" id="SSF46785">
    <property type="entry name" value="Winged helix' DNA-binding domain"/>
    <property type="match status" value="1"/>
</dbReference>
<evidence type="ECO:0000313" key="3">
    <source>
        <dbReference type="Proteomes" id="UP001285263"/>
    </source>
</evidence>
<dbReference type="RefSeq" id="WP_320426682.1">
    <property type="nucleotide sequence ID" value="NZ_JAXCLA010000011.1"/>
</dbReference>
<dbReference type="Proteomes" id="UP001285263">
    <property type="component" value="Unassembled WGS sequence"/>
</dbReference>
<accession>A0ABU5DQW6</accession>
<feature type="domain" description="HTH marR-type" evidence="1">
    <location>
        <begin position="1"/>
        <end position="112"/>
    </location>
</feature>
<sequence length="118" mass="12479">MSPSSDLSFAEQRACALLAAVPGRSLSELAEAARIGLPAVSRMVERLAAAGLVRRDRSRADRRVICLNLAGRGAEVAHQFEAAVAEFEAKAFAGFSVAEASLLRTMLLRIEANASTPP</sequence>
<comment type="caution">
    <text evidence="2">The sequence shown here is derived from an EMBL/GenBank/DDBJ whole genome shotgun (WGS) entry which is preliminary data.</text>
</comment>
<name>A0ABU5DQW6_9BURK</name>
<dbReference type="InterPro" id="IPR000835">
    <property type="entry name" value="HTH_MarR-typ"/>
</dbReference>
<protein>
    <submittedName>
        <fullName evidence="2">MarR family winged helix-turn-helix transcriptional regulator</fullName>
    </submittedName>
</protein>
<dbReference type="PANTHER" id="PTHR33164:SF43">
    <property type="entry name" value="HTH-TYPE TRANSCRIPTIONAL REPRESSOR YETL"/>
    <property type="match status" value="1"/>
</dbReference>
<dbReference type="PROSITE" id="PS50995">
    <property type="entry name" value="HTH_MARR_2"/>
    <property type="match status" value="1"/>
</dbReference>
<keyword evidence="3" id="KW-1185">Reference proteome</keyword>
<dbReference type="Gene3D" id="1.10.10.10">
    <property type="entry name" value="Winged helix-like DNA-binding domain superfamily/Winged helix DNA-binding domain"/>
    <property type="match status" value="1"/>
</dbReference>
<proteinExistence type="predicted"/>
<organism evidence="2 3">
    <name type="scientific">Roseateles agri</name>
    <dbReference type="NCBI Taxonomy" id="3098619"/>
    <lineage>
        <taxon>Bacteria</taxon>
        <taxon>Pseudomonadati</taxon>
        <taxon>Pseudomonadota</taxon>
        <taxon>Betaproteobacteria</taxon>
        <taxon>Burkholderiales</taxon>
        <taxon>Sphaerotilaceae</taxon>
        <taxon>Roseateles</taxon>
    </lineage>
</organism>